<evidence type="ECO:0000313" key="3">
    <source>
        <dbReference type="Proteomes" id="UP000316471"/>
    </source>
</evidence>
<name>A0A562LYU4_9GAMM</name>
<dbReference type="PANTHER" id="PTHR37483">
    <property type="entry name" value="UPF0125 PROTEIN RATB"/>
    <property type="match status" value="1"/>
</dbReference>
<dbReference type="InterPro" id="IPR016155">
    <property type="entry name" value="Mopterin_synth/thiamin_S_b"/>
</dbReference>
<comment type="similarity">
    <text evidence="1">Belongs to the UPF0125 (RnfH) family.</text>
</comment>
<dbReference type="Proteomes" id="UP000316471">
    <property type="component" value="Unassembled WGS sequence"/>
</dbReference>
<dbReference type="Pfam" id="PF03658">
    <property type="entry name" value="Ub-RnfH"/>
    <property type="match status" value="1"/>
</dbReference>
<dbReference type="Gene3D" id="3.10.20.280">
    <property type="entry name" value="RnfH-like"/>
    <property type="match status" value="1"/>
</dbReference>
<dbReference type="PANTHER" id="PTHR37483:SF1">
    <property type="entry name" value="UPF0125 PROTEIN RATB"/>
    <property type="match status" value="1"/>
</dbReference>
<dbReference type="InterPro" id="IPR005346">
    <property type="entry name" value="RnfH"/>
</dbReference>
<gene>
    <name evidence="2" type="ORF">IP93_01069</name>
</gene>
<dbReference type="InterPro" id="IPR037021">
    <property type="entry name" value="RnfH_sf"/>
</dbReference>
<protein>
    <submittedName>
        <fullName evidence="2">Uncharacterized protein</fullName>
    </submittedName>
</protein>
<evidence type="ECO:0000256" key="1">
    <source>
        <dbReference type="ARBA" id="ARBA00010645"/>
    </source>
</evidence>
<comment type="caution">
    <text evidence="2">The sequence shown here is derived from an EMBL/GenBank/DDBJ whole genome shotgun (WGS) entry which is preliminary data.</text>
</comment>
<sequence length="85" mass="8965">MIRAWPHRHEVVELVLAPGACVRDAVAAAGWAGEADVAGFAVFGAKADPAAVLAEGDRVEVLRALTVDPKVARRKRAEARPAGKR</sequence>
<dbReference type="EMBL" id="VLKP01000003">
    <property type="protein sequence ID" value="TWI12723.1"/>
    <property type="molecule type" value="Genomic_DNA"/>
</dbReference>
<accession>A0A562LYU4</accession>
<keyword evidence="3" id="KW-1185">Reference proteome</keyword>
<dbReference type="AlphaFoldDB" id="A0A562LYU4"/>
<proteinExistence type="inferred from homology"/>
<organism evidence="2 3">
    <name type="scientific">Aerolutibacter ruishenii</name>
    <dbReference type="NCBI Taxonomy" id="686800"/>
    <lineage>
        <taxon>Bacteria</taxon>
        <taxon>Pseudomonadati</taxon>
        <taxon>Pseudomonadota</taxon>
        <taxon>Gammaproteobacteria</taxon>
        <taxon>Lysobacterales</taxon>
        <taxon>Lysobacteraceae</taxon>
        <taxon>Aerolutibacter</taxon>
    </lineage>
</organism>
<reference evidence="2 3" key="1">
    <citation type="journal article" date="2015" name="Stand. Genomic Sci.">
        <title>Genomic Encyclopedia of Bacterial and Archaeal Type Strains, Phase III: the genomes of soil and plant-associated and newly described type strains.</title>
        <authorList>
            <person name="Whitman W.B."/>
            <person name="Woyke T."/>
            <person name="Klenk H.P."/>
            <person name="Zhou Y."/>
            <person name="Lilburn T.G."/>
            <person name="Beck B.J."/>
            <person name="De Vos P."/>
            <person name="Vandamme P."/>
            <person name="Eisen J.A."/>
            <person name="Garrity G."/>
            <person name="Hugenholtz P."/>
            <person name="Kyrpides N.C."/>
        </authorList>
    </citation>
    <scope>NUCLEOTIDE SEQUENCE [LARGE SCALE GENOMIC DNA]</scope>
    <source>
        <strain evidence="2 3">CGMCC 1.10136</strain>
    </source>
</reference>
<dbReference type="SUPFAM" id="SSF54285">
    <property type="entry name" value="MoaD/ThiS"/>
    <property type="match status" value="1"/>
</dbReference>
<evidence type="ECO:0000313" key="2">
    <source>
        <dbReference type="EMBL" id="TWI12723.1"/>
    </source>
</evidence>